<comment type="caution">
    <text evidence="1">The sequence shown here is derived from an EMBL/GenBank/DDBJ whole genome shotgun (WGS) entry which is preliminary data.</text>
</comment>
<keyword evidence="2" id="KW-1185">Reference proteome</keyword>
<proteinExistence type="predicted"/>
<name>A0A4Y9ZPF3_9AGAM</name>
<accession>A0A4Y9ZPF3</accession>
<dbReference type="OrthoDB" id="2369050at2759"/>
<reference evidence="1 2" key="1">
    <citation type="submission" date="2019-02" db="EMBL/GenBank/DDBJ databases">
        <title>Genome sequencing of the rare red list fungi Hericium alpestre (H. flagellum).</title>
        <authorList>
            <person name="Buettner E."/>
            <person name="Kellner H."/>
        </authorList>
    </citation>
    <scope>NUCLEOTIDE SEQUENCE [LARGE SCALE GENOMIC DNA]</scope>
    <source>
        <strain evidence="1 2">DSM 108284</strain>
    </source>
</reference>
<organism evidence="1 2">
    <name type="scientific">Hericium alpestre</name>
    <dbReference type="NCBI Taxonomy" id="135208"/>
    <lineage>
        <taxon>Eukaryota</taxon>
        <taxon>Fungi</taxon>
        <taxon>Dikarya</taxon>
        <taxon>Basidiomycota</taxon>
        <taxon>Agaricomycotina</taxon>
        <taxon>Agaricomycetes</taxon>
        <taxon>Russulales</taxon>
        <taxon>Hericiaceae</taxon>
        <taxon>Hericium</taxon>
    </lineage>
</organism>
<dbReference type="STRING" id="135208.A0A4Y9ZPF3"/>
<sequence length="262" mass="29116">MLRIVLPTPEPLTQHTPVKESPLIPLFTPATPTQSLSLSLSPSPTHICQYSSNSDYSFAPHHLLNMPKPGVNMATFSQDAIIKLPILSAGKISPEMLTSWDDSTRGYFAHKNIKDTDQVCLISYSFQDPRIRQWICLKQTELFALTYDDFLAQGLTPFTAWHLNMQSHNALLIDMPAHLSDDVLQRKLESGVHDDVATVLHHKDYSSLSFSDWLDKVTVIDDECIVLETHVSAEAAILHHHAELSCTTPLSSASHIANCGPP</sequence>
<gene>
    <name evidence="1" type="ORF">EWM64_g8703</name>
</gene>
<protein>
    <submittedName>
        <fullName evidence="1">Uncharacterized protein</fullName>
    </submittedName>
</protein>
<dbReference type="EMBL" id="SFCI01001631">
    <property type="protein sequence ID" value="TFY75309.1"/>
    <property type="molecule type" value="Genomic_DNA"/>
</dbReference>
<dbReference type="AlphaFoldDB" id="A0A4Y9ZPF3"/>
<dbReference type="Proteomes" id="UP000298061">
    <property type="component" value="Unassembled WGS sequence"/>
</dbReference>
<evidence type="ECO:0000313" key="1">
    <source>
        <dbReference type="EMBL" id="TFY75309.1"/>
    </source>
</evidence>
<evidence type="ECO:0000313" key="2">
    <source>
        <dbReference type="Proteomes" id="UP000298061"/>
    </source>
</evidence>